<keyword evidence="2" id="KW-1185">Reference proteome</keyword>
<protein>
    <submittedName>
        <fullName evidence="1">Uncharacterized protein</fullName>
    </submittedName>
</protein>
<sequence>MANGTGKELKMETDIWEEGTRKDRSVLEITMSYLSSFLTFFKHSSEDDSTPLTPSHCTAPFPYDIITGRKTNTGRLADTKAAPVTSGSKAVNCLVNQLYGCIDRR</sequence>
<name>A0AAV4IAD5_9GAST</name>
<dbReference type="AlphaFoldDB" id="A0AAV4IAD5"/>
<proteinExistence type="predicted"/>
<evidence type="ECO:0000313" key="1">
    <source>
        <dbReference type="EMBL" id="GFS07399.1"/>
    </source>
</evidence>
<reference evidence="1 2" key="1">
    <citation type="journal article" date="2021" name="Elife">
        <title>Chloroplast acquisition without the gene transfer in kleptoplastic sea slugs, Plakobranchus ocellatus.</title>
        <authorList>
            <person name="Maeda T."/>
            <person name="Takahashi S."/>
            <person name="Yoshida T."/>
            <person name="Shimamura S."/>
            <person name="Takaki Y."/>
            <person name="Nagai Y."/>
            <person name="Toyoda A."/>
            <person name="Suzuki Y."/>
            <person name="Arimoto A."/>
            <person name="Ishii H."/>
            <person name="Satoh N."/>
            <person name="Nishiyama T."/>
            <person name="Hasebe M."/>
            <person name="Maruyama T."/>
            <person name="Minagawa J."/>
            <person name="Obokata J."/>
            <person name="Shigenobu S."/>
        </authorList>
    </citation>
    <scope>NUCLEOTIDE SEQUENCE [LARGE SCALE GENOMIC DNA]</scope>
</reference>
<organism evidence="1 2">
    <name type="scientific">Elysia marginata</name>
    <dbReference type="NCBI Taxonomy" id="1093978"/>
    <lineage>
        <taxon>Eukaryota</taxon>
        <taxon>Metazoa</taxon>
        <taxon>Spiralia</taxon>
        <taxon>Lophotrochozoa</taxon>
        <taxon>Mollusca</taxon>
        <taxon>Gastropoda</taxon>
        <taxon>Heterobranchia</taxon>
        <taxon>Euthyneura</taxon>
        <taxon>Panpulmonata</taxon>
        <taxon>Sacoglossa</taxon>
        <taxon>Placobranchoidea</taxon>
        <taxon>Plakobranchidae</taxon>
        <taxon>Elysia</taxon>
    </lineage>
</organism>
<dbReference type="EMBL" id="BMAT01006161">
    <property type="protein sequence ID" value="GFS07399.1"/>
    <property type="molecule type" value="Genomic_DNA"/>
</dbReference>
<comment type="caution">
    <text evidence="1">The sequence shown here is derived from an EMBL/GenBank/DDBJ whole genome shotgun (WGS) entry which is preliminary data.</text>
</comment>
<gene>
    <name evidence="1" type="ORF">ElyMa_002988300</name>
</gene>
<dbReference type="Proteomes" id="UP000762676">
    <property type="component" value="Unassembled WGS sequence"/>
</dbReference>
<evidence type="ECO:0000313" key="2">
    <source>
        <dbReference type="Proteomes" id="UP000762676"/>
    </source>
</evidence>
<accession>A0AAV4IAD5</accession>